<name>A0A6J5MT50_9CAUD</name>
<dbReference type="Pfam" id="PF16778">
    <property type="entry name" value="Phage_tail_APC"/>
    <property type="match status" value="1"/>
</dbReference>
<reference evidence="3" key="1">
    <citation type="submission" date="2020-04" db="EMBL/GenBank/DDBJ databases">
        <authorList>
            <person name="Chiriac C."/>
            <person name="Salcher M."/>
            <person name="Ghai R."/>
            <person name="Kavagutti S V."/>
        </authorList>
    </citation>
    <scope>NUCLEOTIDE SEQUENCE</scope>
</reference>
<evidence type="ECO:0000259" key="1">
    <source>
        <dbReference type="Pfam" id="PF16778"/>
    </source>
</evidence>
<evidence type="ECO:0000313" key="3">
    <source>
        <dbReference type="EMBL" id="CAB4150345.1"/>
    </source>
</evidence>
<organism evidence="3">
    <name type="scientific">uncultured Caudovirales phage</name>
    <dbReference type="NCBI Taxonomy" id="2100421"/>
    <lineage>
        <taxon>Viruses</taxon>
        <taxon>Duplodnaviria</taxon>
        <taxon>Heunggongvirae</taxon>
        <taxon>Uroviricota</taxon>
        <taxon>Caudoviricetes</taxon>
        <taxon>Peduoviridae</taxon>
        <taxon>Maltschvirus</taxon>
        <taxon>Maltschvirus maltsch</taxon>
    </lineage>
</organism>
<proteinExistence type="predicted"/>
<evidence type="ECO:0000313" key="2">
    <source>
        <dbReference type="EMBL" id="CAB4136357.1"/>
    </source>
</evidence>
<feature type="domain" description="Phage tail assembly chaperone-like" evidence="1">
    <location>
        <begin position="84"/>
        <end position="139"/>
    </location>
</feature>
<gene>
    <name evidence="2" type="ORF">UFOVP294_62</name>
    <name evidence="3" type="ORF">UFOVP566_23</name>
</gene>
<accession>A0A6J5MT50</accession>
<dbReference type="EMBL" id="LR796538">
    <property type="protein sequence ID" value="CAB4150345.1"/>
    <property type="molecule type" value="Genomic_DNA"/>
</dbReference>
<protein>
    <submittedName>
        <fullName evidence="3">Phage tail assembly chaperone protein</fullName>
    </submittedName>
</protein>
<dbReference type="Gene3D" id="6.10.140.1310">
    <property type="match status" value="1"/>
</dbReference>
<dbReference type="EMBL" id="LR796311">
    <property type="protein sequence ID" value="CAB4136357.1"/>
    <property type="molecule type" value="Genomic_DNA"/>
</dbReference>
<dbReference type="InterPro" id="IPR031893">
    <property type="entry name" value="Phage_tail_APC"/>
</dbReference>
<sequence>MKNFTIYKANGEITRSGQCLEIDIAQQQYDKNTEQLIELFSVYGQHYIDNNIAVKIPPSPNEYSVFNYDTKQWVDPRTNETQWVVVRNEREKLLFASDWTQLPDVGIITKTAWATYRQELRDITTQSDPFNIVWPSKPE</sequence>